<name>A0A2M7X2L8_UNCKA</name>
<dbReference type="AlphaFoldDB" id="A0A2M7X2L8"/>
<protein>
    <recommendedName>
        <fullName evidence="2">Small ribosomal subunit protein bS6</fullName>
    </recommendedName>
    <alternativeName>
        <fullName evidence="3">30S ribosomal protein S6</fullName>
    </alternativeName>
</protein>
<evidence type="ECO:0000313" key="4">
    <source>
        <dbReference type="EMBL" id="PJA40413.1"/>
    </source>
</evidence>
<dbReference type="InterPro" id="IPR035980">
    <property type="entry name" value="Ribosomal_bS6_sf"/>
</dbReference>
<dbReference type="CDD" id="cd00473">
    <property type="entry name" value="bS6"/>
    <property type="match status" value="1"/>
</dbReference>
<evidence type="ECO:0000256" key="2">
    <source>
        <dbReference type="ARBA" id="ARBA00035294"/>
    </source>
</evidence>
<dbReference type="SUPFAM" id="SSF54995">
    <property type="entry name" value="Ribosomal protein S6"/>
    <property type="match status" value="1"/>
</dbReference>
<sequence>MKRGRSKKTNKIFCRKVASHKGIIKDQDFWGLKDLSYETDKKTKGYYFVCKFELEPYQIAPLETWLKLENDGILRFMISNINE</sequence>
<dbReference type="GO" id="GO:0003735">
    <property type="term" value="F:structural constituent of ribosome"/>
    <property type="evidence" value="ECO:0007669"/>
    <property type="project" value="InterPro"/>
</dbReference>
<dbReference type="InterPro" id="IPR020814">
    <property type="entry name" value="Ribosomal_S6_plastid/chlpt"/>
</dbReference>
<dbReference type="Proteomes" id="UP000230683">
    <property type="component" value="Unassembled WGS sequence"/>
</dbReference>
<dbReference type="GO" id="GO:0005840">
    <property type="term" value="C:ribosome"/>
    <property type="evidence" value="ECO:0007669"/>
    <property type="project" value="InterPro"/>
</dbReference>
<proteinExistence type="inferred from homology"/>
<evidence type="ECO:0000256" key="3">
    <source>
        <dbReference type="ARBA" id="ARBA00035520"/>
    </source>
</evidence>
<evidence type="ECO:0000313" key="5">
    <source>
        <dbReference type="Proteomes" id="UP000230683"/>
    </source>
</evidence>
<gene>
    <name evidence="4" type="ORF">CO178_02255</name>
</gene>
<accession>A0A2M7X2L8</accession>
<dbReference type="Gene3D" id="3.30.70.60">
    <property type="match status" value="1"/>
</dbReference>
<dbReference type="InterPro" id="IPR000529">
    <property type="entry name" value="Ribosomal_bS6"/>
</dbReference>
<dbReference type="InterPro" id="IPR014717">
    <property type="entry name" value="Transl_elong_EF1B/ribsomal_bS6"/>
</dbReference>
<comment type="caution">
    <text evidence="4">The sequence shown here is derived from an EMBL/GenBank/DDBJ whole genome shotgun (WGS) entry which is preliminary data.</text>
</comment>
<dbReference type="GO" id="GO:0019843">
    <property type="term" value="F:rRNA binding"/>
    <property type="evidence" value="ECO:0007669"/>
    <property type="project" value="InterPro"/>
</dbReference>
<dbReference type="EMBL" id="PFWY01000099">
    <property type="protein sequence ID" value="PJA40413.1"/>
    <property type="molecule type" value="Genomic_DNA"/>
</dbReference>
<dbReference type="GO" id="GO:0006412">
    <property type="term" value="P:translation"/>
    <property type="evidence" value="ECO:0007669"/>
    <property type="project" value="InterPro"/>
</dbReference>
<reference evidence="5" key="1">
    <citation type="submission" date="2017-09" db="EMBL/GenBank/DDBJ databases">
        <title>Depth-based differentiation of microbial function through sediment-hosted aquifers and enrichment of novel symbionts in the deep terrestrial subsurface.</title>
        <authorList>
            <person name="Probst A.J."/>
            <person name="Ladd B."/>
            <person name="Jarett J.K."/>
            <person name="Geller-Mcgrath D.E."/>
            <person name="Sieber C.M.K."/>
            <person name="Emerson J.B."/>
            <person name="Anantharaman K."/>
            <person name="Thomas B.C."/>
            <person name="Malmstrom R."/>
            <person name="Stieglmeier M."/>
            <person name="Klingl A."/>
            <person name="Woyke T."/>
            <person name="Ryan C.M."/>
            <person name="Banfield J.F."/>
        </authorList>
    </citation>
    <scope>NUCLEOTIDE SEQUENCE [LARGE SCALE GENOMIC DNA]</scope>
</reference>
<comment type="similarity">
    <text evidence="1">Belongs to the bacterial ribosomal protein bS6 family.</text>
</comment>
<dbReference type="Pfam" id="PF01250">
    <property type="entry name" value="Ribosomal_S6"/>
    <property type="match status" value="1"/>
</dbReference>
<evidence type="ECO:0000256" key="1">
    <source>
        <dbReference type="ARBA" id="ARBA00009512"/>
    </source>
</evidence>
<organism evidence="4 5">
    <name type="scientific">candidate division WWE3 bacterium CG_4_9_14_3_um_filter_34_6</name>
    <dbReference type="NCBI Taxonomy" id="1975079"/>
    <lineage>
        <taxon>Bacteria</taxon>
        <taxon>Katanobacteria</taxon>
    </lineage>
</organism>